<dbReference type="PANTHER" id="PTHR43272">
    <property type="entry name" value="LONG-CHAIN-FATTY-ACID--COA LIGASE"/>
    <property type="match status" value="1"/>
</dbReference>
<dbReference type="Gene3D" id="3.40.50.12780">
    <property type="entry name" value="N-terminal domain of ligase-like"/>
    <property type="match status" value="1"/>
</dbReference>
<dbReference type="InterPro" id="IPR000873">
    <property type="entry name" value="AMP-dep_synth/lig_dom"/>
</dbReference>
<evidence type="ECO:0000256" key="2">
    <source>
        <dbReference type="ARBA" id="ARBA00022832"/>
    </source>
</evidence>
<dbReference type="Proteomes" id="UP001517247">
    <property type="component" value="Unassembled WGS sequence"/>
</dbReference>
<proteinExistence type="predicted"/>
<dbReference type="CDD" id="cd05907">
    <property type="entry name" value="VL_LC_FACS_like"/>
    <property type="match status" value="1"/>
</dbReference>
<evidence type="ECO:0000313" key="5">
    <source>
        <dbReference type="EMBL" id="MFN0255422.1"/>
    </source>
</evidence>
<evidence type="ECO:0000256" key="3">
    <source>
        <dbReference type="ARBA" id="ARBA00023098"/>
    </source>
</evidence>
<organism evidence="5 6">
    <name type="scientific">Pedobacter ureilyticus</name>
    <dbReference type="NCBI Taxonomy" id="1393051"/>
    <lineage>
        <taxon>Bacteria</taxon>
        <taxon>Pseudomonadati</taxon>
        <taxon>Bacteroidota</taxon>
        <taxon>Sphingobacteriia</taxon>
        <taxon>Sphingobacteriales</taxon>
        <taxon>Sphingobacteriaceae</taxon>
        <taxon>Pedobacter</taxon>
    </lineage>
</organism>
<evidence type="ECO:0000259" key="4">
    <source>
        <dbReference type="Pfam" id="PF00501"/>
    </source>
</evidence>
<comment type="caution">
    <text evidence="5">The sequence shown here is derived from an EMBL/GenBank/DDBJ whole genome shotgun (WGS) entry which is preliminary data.</text>
</comment>
<accession>A0ABW9J4G2</accession>
<reference evidence="5 6" key="1">
    <citation type="submission" date="2024-12" db="EMBL/GenBank/DDBJ databases">
        <authorList>
            <person name="Hu S."/>
        </authorList>
    </citation>
    <scope>NUCLEOTIDE SEQUENCE [LARGE SCALE GENOMIC DNA]</scope>
    <source>
        <strain evidence="5 6">THG-T11</strain>
    </source>
</reference>
<sequence>MSASVTRVFDLLKYNLEKFSKDEFISGKINGEWVKYSTQKFCEVTDQLSKGLTTLGIGKGSRVAIMSTNRPEWNIGDYAIMQLGAYQIPLYPTLAEHDIKFILEDAEISVVFVGDKQLYKKISQVIAEVKQEVKVYTFDKVEGAQHWEELVEIGKQQTAVDLEAYRKEVTPDDILTLIYTSGTTGTPKGVMLTHDNLVQNFKKSAVLLPDGVAHGLSFLPLSHIFERMISYLYAYLNIAVYYAESMDTIVADIQSVKPTVFSTVPRLLEKVYDKIVEKGKSLTGVKKAIFFWSLSLAEKYDTDKGWWYTVKLGIARKLVFKKWQEALGGNIQVIISGGAALNPRLARVFWAAGLPVFEGYGLTETSPVISVNYFDAIKFGSVGKPLEGVEVKIAQDGEILVKGHNIMKGYYNKPELTAEAIDQDGFFHTGDIGELTDGYLKITDRKKEMFKTAGGKYVAPQMIENKIKEAPLIEQIMVLGENRKFPSALVVPNFEALKGWCKIKGIAYESNEAIVENKEVQEKFHKLIDEANKEFGKWEQVKQFALLPKEWSIDGGELTPKLSLKRKVILEKNKEVIEKIYKDAENYHPEAK</sequence>
<dbReference type="PANTHER" id="PTHR43272:SF32">
    <property type="entry name" value="AMP-DEPENDENT SYNTHETASE_LIGASE DOMAIN-CONTAINING PROTEIN"/>
    <property type="match status" value="1"/>
</dbReference>
<evidence type="ECO:0000313" key="6">
    <source>
        <dbReference type="Proteomes" id="UP001517247"/>
    </source>
</evidence>
<dbReference type="EMBL" id="SSHJ02000005">
    <property type="protein sequence ID" value="MFN0255422.1"/>
    <property type="molecule type" value="Genomic_DNA"/>
</dbReference>
<protein>
    <submittedName>
        <fullName evidence="5">AMP-dependent synthetase/ligase</fullName>
    </submittedName>
</protein>
<dbReference type="InterPro" id="IPR042099">
    <property type="entry name" value="ANL_N_sf"/>
</dbReference>
<keyword evidence="1" id="KW-0436">Ligase</keyword>
<name>A0ABW9J4G2_9SPHI</name>
<gene>
    <name evidence="5" type="ORF">E6A44_007555</name>
</gene>
<keyword evidence="3" id="KW-0443">Lipid metabolism</keyword>
<dbReference type="RefSeq" id="WP_138722527.1">
    <property type="nucleotide sequence ID" value="NZ_SSHJ02000005.1"/>
</dbReference>
<dbReference type="Pfam" id="PF00501">
    <property type="entry name" value="AMP-binding"/>
    <property type="match status" value="1"/>
</dbReference>
<keyword evidence="6" id="KW-1185">Reference proteome</keyword>
<dbReference type="PROSITE" id="PS00455">
    <property type="entry name" value="AMP_BINDING"/>
    <property type="match status" value="1"/>
</dbReference>
<feature type="domain" description="AMP-dependent synthetase/ligase" evidence="4">
    <location>
        <begin position="23"/>
        <end position="411"/>
    </location>
</feature>
<dbReference type="InterPro" id="IPR020845">
    <property type="entry name" value="AMP-binding_CS"/>
</dbReference>
<evidence type="ECO:0000256" key="1">
    <source>
        <dbReference type="ARBA" id="ARBA00022598"/>
    </source>
</evidence>
<dbReference type="SUPFAM" id="SSF56801">
    <property type="entry name" value="Acetyl-CoA synthetase-like"/>
    <property type="match status" value="1"/>
</dbReference>
<dbReference type="Pfam" id="PF23562">
    <property type="entry name" value="AMP-binding_C_3"/>
    <property type="match status" value="1"/>
</dbReference>
<keyword evidence="2" id="KW-0276">Fatty acid metabolism</keyword>